<evidence type="ECO:0000256" key="6">
    <source>
        <dbReference type="ARBA" id="ARBA00022729"/>
    </source>
</evidence>
<accession>A0A8S0PI90</accession>
<comment type="similarity">
    <text evidence="2 9">Belongs to the phytosulfokine family.</text>
</comment>
<comment type="caution">
    <text evidence="10">The sequence shown here is derived from an EMBL/GenBank/DDBJ whole genome shotgun (WGS) entry which is preliminary data.</text>
</comment>
<dbReference type="GO" id="GO:0005576">
    <property type="term" value="C:extracellular region"/>
    <property type="evidence" value="ECO:0007669"/>
    <property type="project" value="UniProtKB-SubCell"/>
</dbReference>
<comment type="PTM">
    <text evidence="9">Sulfation is important for activity and for the binding to a putative membrane receptor.</text>
</comment>
<reference evidence="10 11" key="1">
    <citation type="submission" date="2019-12" db="EMBL/GenBank/DDBJ databases">
        <authorList>
            <person name="Alioto T."/>
            <person name="Alioto T."/>
            <person name="Gomez Garrido J."/>
        </authorList>
    </citation>
    <scope>NUCLEOTIDE SEQUENCE [LARGE SCALE GENOMIC DNA]</scope>
</reference>
<evidence type="ECO:0000256" key="9">
    <source>
        <dbReference type="RuleBase" id="RU368031"/>
    </source>
</evidence>
<evidence type="ECO:0000256" key="5">
    <source>
        <dbReference type="ARBA" id="ARBA00022641"/>
    </source>
</evidence>
<evidence type="ECO:0000256" key="3">
    <source>
        <dbReference type="ARBA" id="ARBA00022473"/>
    </source>
</evidence>
<evidence type="ECO:0000313" key="10">
    <source>
        <dbReference type="EMBL" id="CAA2953434.1"/>
    </source>
</evidence>
<dbReference type="OrthoDB" id="1914102at2759"/>
<evidence type="ECO:0000256" key="2">
    <source>
        <dbReference type="ARBA" id="ARBA00010781"/>
    </source>
</evidence>
<evidence type="ECO:0000256" key="8">
    <source>
        <dbReference type="ARBA" id="ARBA00023030"/>
    </source>
</evidence>
<keyword evidence="7 9" id="KW-0221">Differentiation</keyword>
<name>A0A8S0PI90_OLEEU</name>
<evidence type="ECO:0000256" key="4">
    <source>
        <dbReference type="ARBA" id="ARBA00022525"/>
    </source>
</evidence>
<dbReference type="Gramene" id="OE9A113766T2">
    <property type="protein sequence ID" value="OE9A113766C2"/>
    <property type="gene ID" value="OE9A113766"/>
</dbReference>
<dbReference type="GO" id="GO:0030154">
    <property type="term" value="P:cell differentiation"/>
    <property type="evidence" value="ECO:0007669"/>
    <property type="project" value="UniProtKB-UniRule"/>
</dbReference>
<comment type="PTM">
    <text evidence="9">PSK-alpha is produced by endopeptidase digestion. PSK-beta is produced from PSK-alpha by exopeptidase digestion.</text>
</comment>
<comment type="function">
    <text evidence="9">Promotes plant cell differentiation, organogenesis and somatic embryogenesis as well as cell proliferation.</text>
</comment>
<dbReference type="EMBL" id="CACTIH010000091">
    <property type="protein sequence ID" value="CAA2953434.1"/>
    <property type="molecule type" value="Genomic_DNA"/>
</dbReference>
<keyword evidence="6 9" id="KW-0732">Signal</keyword>
<comment type="subcellular location">
    <subcellularLocation>
        <location evidence="1 9">Secreted</location>
    </subcellularLocation>
</comment>
<gene>
    <name evidence="10" type="ORF">OLEA9_A113766</name>
</gene>
<protein>
    <recommendedName>
        <fullName evidence="9">Phytosulfokine</fullName>
    </recommendedName>
    <component>
        <recommendedName>
            <fullName evidence="9">Phytosulfokine-alpha</fullName>
            <shortName evidence="9">PSK-alpha</shortName>
            <shortName evidence="9">Phytosulfokine-a</shortName>
        </recommendedName>
    </component>
    <component>
        <recommendedName>
            <fullName evidence="9">Phytosulfokine-beta</fullName>
            <shortName evidence="9">PSK-beta</shortName>
            <shortName evidence="9">Phytosulfokine-b</shortName>
        </recommendedName>
    </component>
</protein>
<dbReference type="AlphaFoldDB" id="A0A8S0PI90"/>
<sequence>MEHKFQFLALIFLLATSHSSAQILAVEQGEADSQLNNVVRSSTSHKLMGLEEYGNEDEDEDEECLKRRITAEAHLDYIYTQHRKP</sequence>
<evidence type="ECO:0000256" key="7">
    <source>
        <dbReference type="ARBA" id="ARBA00022782"/>
    </source>
</evidence>
<keyword evidence="5 9" id="KW-0765">Sulfation</keyword>
<keyword evidence="11" id="KW-1185">Reference proteome</keyword>
<dbReference type="GO" id="GO:0008083">
    <property type="term" value="F:growth factor activity"/>
    <property type="evidence" value="ECO:0007669"/>
    <property type="project" value="UniProtKB-UniRule"/>
</dbReference>
<evidence type="ECO:0000313" key="11">
    <source>
        <dbReference type="Proteomes" id="UP000594638"/>
    </source>
</evidence>
<organism evidence="10 11">
    <name type="scientific">Olea europaea subsp. europaea</name>
    <dbReference type="NCBI Taxonomy" id="158383"/>
    <lineage>
        <taxon>Eukaryota</taxon>
        <taxon>Viridiplantae</taxon>
        <taxon>Streptophyta</taxon>
        <taxon>Embryophyta</taxon>
        <taxon>Tracheophyta</taxon>
        <taxon>Spermatophyta</taxon>
        <taxon>Magnoliopsida</taxon>
        <taxon>eudicotyledons</taxon>
        <taxon>Gunneridae</taxon>
        <taxon>Pentapetalae</taxon>
        <taxon>asterids</taxon>
        <taxon>lamiids</taxon>
        <taxon>Lamiales</taxon>
        <taxon>Oleaceae</taxon>
        <taxon>Oleeae</taxon>
        <taxon>Olea</taxon>
    </lineage>
</organism>
<evidence type="ECO:0000256" key="1">
    <source>
        <dbReference type="ARBA" id="ARBA00004613"/>
    </source>
</evidence>
<proteinExistence type="inferred from homology"/>
<feature type="signal peptide" evidence="9">
    <location>
        <begin position="1"/>
        <end position="21"/>
    </location>
</feature>
<feature type="chain" id="PRO_5035967330" description="Phytosulfokine" evidence="9">
    <location>
        <begin position="22"/>
        <end position="85"/>
    </location>
</feature>
<dbReference type="Proteomes" id="UP000594638">
    <property type="component" value="Unassembled WGS sequence"/>
</dbReference>
<keyword evidence="8 9" id="KW-0339">Growth factor</keyword>
<keyword evidence="4 9" id="KW-0964">Secreted</keyword>
<dbReference type="InterPro" id="IPR009438">
    <property type="entry name" value="Phytosulfokine"/>
</dbReference>
<dbReference type="Pfam" id="PF06404">
    <property type="entry name" value="PSK"/>
    <property type="match status" value="1"/>
</dbReference>
<dbReference type="GO" id="GO:0008283">
    <property type="term" value="P:cell population proliferation"/>
    <property type="evidence" value="ECO:0007669"/>
    <property type="project" value="UniProtKB-UniRule"/>
</dbReference>
<dbReference type="PANTHER" id="PTHR33285:SF22">
    <property type="entry name" value="PHYTOSULFOKINES 6-RELATED"/>
    <property type="match status" value="1"/>
</dbReference>
<keyword evidence="3 9" id="KW-0217">Developmental protein</keyword>
<dbReference type="PANTHER" id="PTHR33285">
    <property type="entry name" value="PHYTOSULFOKINES 3"/>
    <property type="match status" value="1"/>
</dbReference>